<feature type="domain" description="Gfo/Idh/MocA-like oxidoreductase N-terminal" evidence="2">
    <location>
        <begin position="10"/>
        <end position="128"/>
    </location>
</feature>
<keyword evidence="1" id="KW-0560">Oxidoreductase</keyword>
<dbReference type="GO" id="GO:0000166">
    <property type="term" value="F:nucleotide binding"/>
    <property type="evidence" value="ECO:0007669"/>
    <property type="project" value="InterPro"/>
</dbReference>
<dbReference type="SUPFAM" id="SSF55347">
    <property type="entry name" value="Glyceraldehyde-3-phosphate dehydrogenase-like, C-terminal domain"/>
    <property type="match status" value="1"/>
</dbReference>
<accession>A0A3B0YEF4</accession>
<gene>
    <name evidence="4" type="ORF">MNBD_GAMMA12-221</name>
</gene>
<sequence length="325" mass="36345">MNIVLKDSNISVVVIGAGHMANKIHCPTLSSFADVTIEAICDRNIHKRQAMAEKFHIQQTFSDYRKMIDKIAPDAVFAIGHPHTMYDIWMWCLENGLNLFIEKPLGLNLHQTQALAYVAEQHNCITQVCFQRRASPILQKLLEACRARGKINYASVEFIKHSPLPFLGARDHMLDDGVHAIDTLRHICQGEVVEIHSLSKRIGVPDINFFLASLEFDSGASGHLHCSWVSGHRLFRVGIHGPSICADADLEGKAYLHIDGATNSIEFDAQQIAQSNDEIIFCGFEAKIREFLDCLYSAKQPTSNFSDALKTHVIAEKILARDLLT</sequence>
<reference evidence="4" key="1">
    <citation type="submission" date="2018-06" db="EMBL/GenBank/DDBJ databases">
        <authorList>
            <person name="Zhirakovskaya E."/>
        </authorList>
    </citation>
    <scope>NUCLEOTIDE SEQUENCE</scope>
</reference>
<dbReference type="InterPro" id="IPR000683">
    <property type="entry name" value="Gfo/Idh/MocA-like_OxRdtase_N"/>
</dbReference>
<dbReference type="Pfam" id="PF22725">
    <property type="entry name" value="GFO_IDH_MocA_C3"/>
    <property type="match status" value="1"/>
</dbReference>
<dbReference type="Pfam" id="PF01408">
    <property type="entry name" value="GFO_IDH_MocA"/>
    <property type="match status" value="1"/>
</dbReference>
<dbReference type="InterPro" id="IPR036291">
    <property type="entry name" value="NAD(P)-bd_dom_sf"/>
</dbReference>
<evidence type="ECO:0000313" key="4">
    <source>
        <dbReference type="EMBL" id="VAW74533.1"/>
    </source>
</evidence>
<dbReference type="SUPFAM" id="SSF51735">
    <property type="entry name" value="NAD(P)-binding Rossmann-fold domains"/>
    <property type="match status" value="1"/>
</dbReference>
<evidence type="ECO:0000256" key="1">
    <source>
        <dbReference type="ARBA" id="ARBA00023002"/>
    </source>
</evidence>
<evidence type="ECO:0000259" key="2">
    <source>
        <dbReference type="Pfam" id="PF01408"/>
    </source>
</evidence>
<dbReference type="InterPro" id="IPR055170">
    <property type="entry name" value="GFO_IDH_MocA-like_dom"/>
</dbReference>
<dbReference type="Gene3D" id="3.40.50.720">
    <property type="entry name" value="NAD(P)-binding Rossmann-like Domain"/>
    <property type="match status" value="1"/>
</dbReference>
<dbReference type="EMBL" id="UOFL01000058">
    <property type="protein sequence ID" value="VAW74533.1"/>
    <property type="molecule type" value="Genomic_DNA"/>
</dbReference>
<dbReference type="AlphaFoldDB" id="A0A3B0YEF4"/>
<dbReference type="Gene3D" id="3.30.360.10">
    <property type="entry name" value="Dihydrodipicolinate Reductase, domain 2"/>
    <property type="match status" value="1"/>
</dbReference>
<dbReference type="PANTHER" id="PTHR43818">
    <property type="entry name" value="BCDNA.GH03377"/>
    <property type="match status" value="1"/>
</dbReference>
<dbReference type="GO" id="GO:0016491">
    <property type="term" value="F:oxidoreductase activity"/>
    <property type="evidence" value="ECO:0007669"/>
    <property type="project" value="UniProtKB-KW"/>
</dbReference>
<proteinExistence type="predicted"/>
<protein>
    <submittedName>
        <fullName evidence="4">Uncharacterized protein</fullName>
    </submittedName>
</protein>
<name>A0A3B0YEF4_9ZZZZ</name>
<dbReference type="InterPro" id="IPR050463">
    <property type="entry name" value="Gfo/Idh/MocA_oxidrdct_glycsds"/>
</dbReference>
<organism evidence="4">
    <name type="scientific">hydrothermal vent metagenome</name>
    <dbReference type="NCBI Taxonomy" id="652676"/>
    <lineage>
        <taxon>unclassified sequences</taxon>
        <taxon>metagenomes</taxon>
        <taxon>ecological metagenomes</taxon>
    </lineage>
</organism>
<evidence type="ECO:0000259" key="3">
    <source>
        <dbReference type="Pfam" id="PF22725"/>
    </source>
</evidence>
<feature type="domain" description="GFO/IDH/MocA-like oxidoreductase" evidence="3">
    <location>
        <begin position="173"/>
        <end position="241"/>
    </location>
</feature>
<dbReference type="PANTHER" id="PTHR43818:SF11">
    <property type="entry name" value="BCDNA.GH03377"/>
    <property type="match status" value="1"/>
</dbReference>